<evidence type="ECO:0000313" key="7">
    <source>
        <dbReference type="Proteomes" id="UP000051859"/>
    </source>
</evidence>
<comment type="function">
    <text evidence="5">Catalyzes the conversion of GlcNAc-PP-undecaprenol into ManNAc-GlcNAc-PP-undecaprenol, the first committed lipid intermediate in the de novo synthesis of teichoic acid.</text>
</comment>
<dbReference type="Pfam" id="PF03808">
    <property type="entry name" value="Glyco_tran_WecG"/>
    <property type="match status" value="1"/>
</dbReference>
<dbReference type="AlphaFoldDB" id="A0A0R2L3J7"/>
<accession>A0A0R2L3J7</accession>
<dbReference type="GO" id="GO:0019350">
    <property type="term" value="P:teichoic acid biosynthetic process"/>
    <property type="evidence" value="ECO:0007669"/>
    <property type="project" value="UniProtKB-UniRule"/>
</dbReference>
<dbReference type="UniPathway" id="UPA00632"/>
<evidence type="ECO:0000256" key="4">
    <source>
        <dbReference type="ARBA" id="ARBA00023316"/>
    </source>
</evidence>
<evidence type="ECO:0000256" key="2">
    <source>
        <dbReference type="ARBA" id="ARBA00022679"/>
    </source>
</evidence>
<dbReference type="CDD" id="cd06533">
    <property type="entry name" value="Glyco_transf_WecG_TagA"/>
    <property type="match status" value="1"/>
</dbReference>
<dbReference type="NCBIfam" id="TIGR00696">
    <property type="entry name" value="wecG_tagA_cpsF"/>
    <property type="match status" value="1"/>
</dbReference>
<gene>
    <name evidence="6" type="ORF">IV81_GL000600</name>
</gene>
<dbReference type="PATRIC" id="fig|331679.3.peg.607"/>
<keyword evidence="2 5" id="KW-0808">Transferase</keyword>
<dbReference type="Proteomes" id="UP000051859">
    <property type="component" value="Unassembled WGS sequence"/>
</dbReference>
<dbReference type="STRING" id="331679.IV81_GL000600"/>
<dbReference type="GO" id="GO:0047244">
    <property type="term" value="F:N-acetylglucosaminyldiphosphoundecaprenol N-acetyl-beta-D-mannosaminyltransferase activity"/>
    <property type="evidence" value="ECO:0007669"/>
    <property type="project" value="UniProtKB-UniRule"/>
</dbReference>
<protein>
    <recommendedName>
        <fullName evidence="5">N-acetylglucosaminyldiphosphoundecaprenol N-acetyl-beta-D-mannosaminyltransferase</fullName>
        <ecNumber evidence="5">2.4.1.187</ecNumber>
    </recommendedName>
    <alternativeName>
        <fullName evidence="5">N-acetylmannosaminyltransferase</fullName>
    </alternativeName>
    <alternativeName>
        <fullName evidence="5">UDP-N-acetylmannosamine transferase</fullName>
    </alternativeName>
    <alternativeName>
        <fullName evidence="5">UDP-N-acetylmannosamine:N-acetylglucosaminyl pyrophosphorylundecaprenol N-acetylmannosaminyltransferase</fullName>
    </alternativeName>
</protein>
<keyword evidence="1 5" id="KW-0328">Glycosyltransferase</keyword>
<dbReference type="GO" id="GO:0071555">
    <property type="term" value="P:cell wall organization"/>
    <property type="evidence" value="ECO:0007669"/>
    <property type="project" value="UniProtKB-KW"/>
</dbReference>
<reference evidence="6 7" key="1">
    <citation type="journal article" date="2015" name="Genome Announc.">
        <title>Expanding the biotechnology potential of lactobacilli through comparative genomics of 213 strains and associated genera.</title>
        <authorList>
            <person name="Sun Z."/>
            <person name="Harris H.M."/>
            <person name="McCann A."/>
            <person name="Guo C."/>
            <person name="Argimon S."/>
            <person name="Zhang W."/>
            <person name="Yang X."/>
            <person name="Jeffery I.B."/>
            <person name="Cooney J.C."/>
            <person name="Kagawa T.F."/>
            <person name="Liu W."/>
            <person name="Song Y."/>
            <person name="Salvetti E."/>
            <person name="Wrobel A."/>
            <person name="Rasinkangas P."/>
            <person name="Parkhill J."/>
            <person name="Rea M.C."/>
            <person name="O'Sullivan O."/>
            <person name="Ritari J."/>
            <person name="Douillard F.P."/>
            <person name="Paul Ross R."/>
            <person name="Yang R."/>
            <person name="Briner A.E."/>
            <person name="Felis G.E."/>
            <person name="de Vos W.M."/>
            <person name="Barrangou R."/>
            <person name="Klaenhammer T.R."/>
            <person name="Caufield P.W."/>
            <person name="Cui Y."/>
            <person name="Zhang H."/>
            <person name="O'Toole P.W."/>
        </authorList>
    </citation>
    <scope>NUCLEOTIDE SEQUENCE [LARGE SCALE GENOMIC DNA]</scope>
    <source>
        <strain evidence="6 7">DSM 18001</strain>
    </source>
</reference>
<dbReference type="EMBL" id="JQBX01000017">
    <property type="protein sequence ID" value="KRN93319.1"/>
    <property type="molecule type" value="Genomic_DNA"/>
</dbReference>
<keyword evidence="7" id="KW-1185">Reference proteome</keyword>
<comment type="catalytic activity">
    <reaction evidence="5">
        <text>UDP-N-acetyl-alpha-D-mannosamine + N-acetyl-alpha-D-glucosaminyl-di-trans,octa-cis-undecaprenyl diphosphate = N-acetyl-beta-D-mannosaminyl-(1-&gt;4)-N-acetyl-alpha-D-glucosaminyl di-trans,octa-cis-undecaprenyl diphosphate + UDP + H(+)</text>
        <dbReference type="Rhea" id="RHEA:16053"/>
        <dbReference type="ChEBI" id="CHEBI:15378"/>
        <dbReference type="ChEBI" id="CHEBI:58223"/>
        <dbReference type="ChEBI" id="CHEBI:62959"/>
        <dbReference type="ChEBI" id="CHEBI:68623"/>
        <dbReference type="ChEBI" id="CHEBI:132210"/>
        <dbReference type="EC" id="2.4.1.187"/>
    </reaction>
</comment>
<comment type="caution">
    <text evidence="6">The sequence shown here is derived from an EMBL/GenBank/DDBJ whole genome shotgun (WGS) entry which is preliminary data.</text>
</comment>
<dbReference type="PANTHER" id="PTHR34136">
    <property type="match status" value="1"/>
</dbReference>
<dbReference type="EC" id="2.4.1.187" evidence="5"/>
<dbReference type="PANTHER" id="PTHR34136:SF1">
    <property type="entry name" value="UDP-N-ACETYL-D-MANNOSAMINURONIC ACID TRANSFERASE"/>
    <property type="match status" value="1"/>
</dbReference>
<comment type="pathway">
    <text evidence="5">Cell wall biogenesis; teichoic acid biosynthesis.</text>
</comment>
<comment type="similarity">
    <text evidence="5">Belongs to the glycosyltransferase 26 family. TagA/TarA subfamily.</text>
</comment>
<evidence type="ECO:0000256" key="3">
    <source>
        <dbReference type="ARBA" id="ARBA00022944"/>
    </source>
</evidence>
<evidence type="ECO:0000313" key="6">
    <source>
        <dbReference type="EMBL" id="KRN93319.1"/>
    </source>
</evidence>
<organism evidence="6 7">
    <name type="scientific">Pediococcus stilesii</name>
    <dbReference type="NCBI Taxonomy" id="331679"/>
    <lineage>
        <taxon>Bacteria</taxon>
        <taxon>Bacillati</taxon>
        <taxon>Bacillota</taxon>
        <taxon>Bacilli</taxon>
        <taxon>Lactobacillales</taxon>
        <taxon>Lactobacillaceae</taxon>
        <taxon>Pediococcus</taxon>
    </lineage>
</organism>
<proteinExistence type="inferred from homology"/>
<evidence type="ECO:0000256" key="5">
    <source>
        <dbReference type="HAMAP-Rule" id="MF_02070"/>
    </source>
</evidence>
<keyword evidence="3 5" id="KW-0777">Teichoic acid biosynthesis</keyword>
<name>A0A0R2L3J7_9LACO</name>
<dbReference type="HAMAP" id="MF_02070">
    <property type="entry name" value="TagA_TarA"/>
    <property type="match status" value="1"/>
</dbReference>
<sequence length="240" mass="27704">MPFKTVNILGFNFLKTTKDDFLEQLQPDLLHQKKRFIITANPEIIMYARKHPNYSKIVKSADYLVADGIGIVKASQFTNTKLTERITGFDLFNDLLKWANTHQSKVYLLGSKDSVIKAVVQKIHSEFPQINIVGYHDGYFKNEAPIVEEIKKTKPNFVFVATGFPKQEEFISAHQSVASAIWMGIGGSFDVYAGNVKRAPLFWQKHNIEWLYRLITDPKRIKRQIVLPIFLLESFLKRKQ</sequence>
<dbReference type="RefSeq" id="WP_057803847.1">
    <property type="nucleotide sequence ID" value="NZ_JQBX01000017.1"/>
</dbReference>
<evidence type="ECO:0000256" key="1">
    <source>
        <dbReference type="ARBA" id="ARBA00022676"/>
    </source>
</evidence>
<dbReference type="InterPro" id="IPR004629">
    <property type="entry name" value="WecG_TagA_CpsF"/>
</dbReference>
<keyword evidence="4 5" id="KW-0961">Cell wall biogenesis/degradation</keyword>
<dbReference type="InterPro" id="IPR034714">
    <property type="entry name" value="TagA_TarA"/>
</dbReference>